<accession>A0A150S3T6</accession>
<dbReference type="AlphaFoldDB" id="A0A150S3T6"/>
<evidence type="ECO:0000313" key="1">
    <source>
        <dbReference type="EMBL" id="KYF87100.1"/>
    </source>
</evidence>
<comment type="caution">
    <text evidence="1">The sequence shown here is derived from an EMBL/GenBank/DDBJ whole genome shotgun (WGS) entry which is preliminary data.</text>
</comment>
<sequence>MVNGGGHVDREYGVGRGRIDLLVRWPHTGEDGKRAWQREAIELKVWRAGERDPLPGSAQN</sequence>
<name>A0A150S3T6_SORCE</name>
<protein>
    <submittedName>
        <fullName evidence="1">Uncharacterized protein</fullName>
    </submittedName>
</protein>
<reference evidence="1 2" key="1">
    <citation type="submission" date="2014-02" db="EMBL/GenBank/DDBJ databases">
        <title>The small core and large imbalanced accessory genome model reveals a collaborative survival strategy of Sorangium cellulosum strains in nature.</title>
        <authorList>
            <person name="Han K."/>
            <person name="Peng R."/>
            <person name="Blom J."/>
            <person name="Li Y.-Z."/>
        </authorList>
    </citation>
    <scope>NUCLEOTIDE SEQUENCE [LARGE SCALE GENOMIC DNA]</scope>
    <source>
        <strain evidence="1 2">So0149</strain>
    </source>
</reference>
<evidence type="ECO:0000313" key="2">
    <source>
        <dbReference type="Proteomes" id="UP000075515"/>
    </source>
</evidence>
<proteinExistence type="predicted"/>
<dbReference type="EMBL" id="JEMC01002491">
    <property type="protein sequence ID" value="KYF87100.1"/>
    <property type="molecule type" value="Genomic_DNA"/>
</dbReference>
<gene>
    <name evidence="1" type="ORF">BE18_23210</name>
</gene>
<dbReference type="Proteomes" id="UP000075515">
    <property type="component" value="Unassembled WGS sequence"/>
</dbReference>
<organism evidence="1 2">
    <name type="scientific">Sorangium cellulosum</name>
    <name type="common">Polyangium cellulosum</name>
    <dbReference type="NCBI Taxonomy" id="56"/>
    <lineage>
        <taxon>Bacteria</taxon>
        <taxon>Pseudomonadati</taxon>
        <taxon>Myxococcota</taxon>
        <taxon>Polyangia</taxon>
        <taxon>Polyangiales</taxon>
        <taxon>Polyangiaceae</taxon>
        <taxon>Sorangium</taxon>
    </lineage>
</organism>